<evidence type="ECO:0000256" key="5">
    <source>
        <dbReference type="SAM" id="Coils"/>
    </source>
</evidence>
<feature type="domain" description="Methyl-accepting transducer" evidence="6">
    <location>
        <begin position="346"/>
        <end position="575"/>
    </location>
</feature>
<evidence type="ECO:0000256" key="2">
    <source>
        <dbReference type="ARBA" id="ARBA00022500"/>
    </source>
</evidence>
<dbReference type="RefSeq" id="WP_165046562.1">
    <property type="nucleotide sequence ID" value="NZ_JAALFE010000001.1"/>
</dbReference>
<dbReference type="PROSITE" id="PS50111">
    <property type="entry name" value="CHEMOTAXIS_TRANSDUC_2"/>
    <property type="match status" value="1"/>
</dbReference>
<keyword evidence="2" id="KW-0145">Chemotaxis</keyword>
<dbReference type="GO" id="GO:0007165">
    <property type="term" value="P:signal transduction"/>
    <property type="evidence" value="ECO:0007669"/>
    <property type="project" value="UniProtKB-KW"/>
</dbReference>
<name>A0A6M1TU71_9RHOB</name>
<keyword evidence="9" id="KW-1185">Reference proteome</keyword>
<dbReference type="FunFam" id="1.10.287.950:FF:000001">
    <property type="entry name" value="Methyl-accepting chemotaxis sensory transducer"/>
    <property type="match status" value="1"/>
</dbReference>
<sequence>MSLTSRLVTIVVTAACLVALLNVAVSLTLERKEKLALAEERVGFGLVGFAASLVSTAQGFTAVPASGEAAAGVARNQAPVRIDPPVVDMLLERLDVHVTYFRLMPESQQFERVMTSIRAADGTRAVGTFLDPAGPAHQALITGQVYAGDAEILGLPYVTRYEPVFDADGRLSGAVFAGVPITSISAMILHHLFDIVAPTIALVLVALFVSRKLIKQTLQPVRGMVEIVNRLERRDYDAVITPPSTRDEISELATACIGLRNDLREAARFAEAAAAQEQERRAEQAELARVVAQLRSGLARLADGDLMSAIPDTPESRFPQEYEPLRDSFNAVIDRFGQMIDQVNGIARTVRDSAVEITDASRELSTRAETQAATLEQSAAALTELTHSVASTAERAGMAQDASFGNRKGAEHGAGIVQEAVAAMQGIEKGAEQITRIIGVIEDIAFQTNLLALNAGVEAARAGDAGRGFAVVASEVRLLAQRASDSAREIKALISDSTRRVEEGSALVRRAGESLAEILVRANEAAGLVADIAQAASEQARGLAEVNAGVNQLDHVTQQNSAVAEETSAAAATLQARSEELIVALAGIRTRQRTAPRPADTAPRRVERQAAVIEANVVDWTAAAAAAVNGPRANPGRPSAVWAEF</sequence>
<evidence type="ECO:0000256" key="1">
    <source>
        <dbReference type="ARBA" id="ARBA00004370"/>
    </source>
</evidence>
<dbReference type="InterPro" id="IPR003660">
    <property type="entry name" value="HAMP_dom"/>
</dbReference>
<dbReference type="CDD" id="cd11386">
    <property type="entry name" value="MCP_signal"/>
    <property type="match status" value="1"/>
</dbReference>
<feature type="coiled-coil region" evidence="5">
    <location>
        <begin position="260"/>
        <end position="295"/>
    </location>
</feature>
<dbReference type="GO" id="GO:0016020">
    <property type="term" value="C:membrane"/>
    <property type="evidence" value="ECO:0007669"/>
    <property type="project" value="UniProtKB-SubCell"/>
</dbReference>
<protein>
    <submittedName>
        <fullName evidence="8">HAMP domain-containing protein</fullName>
    </submittedName>
</protein>
<dbReference type="GO" id="GO:0004888">
    <property type="term" value="F:transmembrane signaling receptor activity"/>
    <property type="evidence" value="ECO:0007669"/>
    <property type="project" value="InterPro"/>
</dbReference>
<dbReference type="SMART" id="SM00304">
    <property type="entry name" value="HAMP"/>
    <property type="match status" value="2"/>
</dbReference>
<feature type="domain" description="HAMP" evidence="7">
    <location>
        <begin position="285"/>
        <end position="341"/>
    </location>
</feature>
<dbReference type="CDD" id="cd06225">
    <property type="entry name" value="HAMP"/>
    <property type="match status" value="1"/>
</dbReference>
<evidence type="ECO:0000256" key="3">
    <source>
        <dbReference type="ARBA" id="ARBA00029447"/>
    </source>
</evidence>
<dbReference type="PANTHER" id="PTHR43531">
    <property type="entry name" value="PROTEIN ICFG"/>
    <property type="match status" value="1"/>
</dbReference>
<dbReference type="GO" id="GO:0006935">
    <property type="term" value="P:chemotaxis"/>
    <property type="evidence" value="ECO:0007669"/>
    <property type="project" value="UniProtKB-KW"/>
</dbReference>
<evidence type="ECO:0000259" key="6">
    <source>
        <dbReference type="PROSITE" id="PS50111"/>
    </source>
</evidence>
<dbReference type="SUPFAM" id="SSF103190">
    <property type="entry name" value="Sensory domain-like"/>
    <property type="match status" value="1"/>
</dbReference>
<dbReference type="PROSITE" id="PS50885">
    <property type="entry name" value="HAMP"/>
    <property type="match status" value="2"/>
</dbReference>
<comment type="similarity">
    <text evidence="3">Belongs to the methyl-accepting chemotaxis (MCP) protein family.</text>
</comment>
<dbReference type="SUPFAM" id="SSF58104">
    <property type="entry name" value="Methyl-accepting chemotaxis protein (MCP) signaling domain"/>
    <property type="match status" value="1"/>
</dbReference>
<reference evidence="8 9" key="1">
    <citation type="submission" date="2020-02" db="EMBL/GenBank/DDBJ databases">
        <title>Rhodobacter translucens sp. nov., a novel bacterium isolated from activated sludge.</title>
        <authorList>
            <person name="Liu J."/>
        </authorList>
    </citation>
    <scope>NUCLEOTIDE SEQUENCE [LARGE SCALE GENOMIC DNA]</scope>
    <source>
        <strain evidence="8 9">HX-7-19</strain>
    </source>
</reference>
<dbReference type="Pfam" id="PF00015">
    <property type="entry name" value="MCPsignal"/>
    <property type="match status" value="1"/>
</dbReference>
<keyword evidence="5" id="KW-0175">Coiled coil</keyword>
<feature type="domain" description="HAMP" evidence="7">
    <location>
        <begin position="215"/>
        <end position="268"/>
    </location>
</feature>
<dbReference type="AlphaFoldDB" id="A0A6M1TU71"/>
<proteinExistence type="inferred from homology"/>
<dbReference type="Proteomes" id="UP000474758">
    <property type="component" value="Unassembled WGS sequence"/>
</dbReference>
<dbReference type="InterPro" id="IPR004090">
    <property type="entry name" value="Chemotax_Me-accpt_rcpt"/>
</dbReference>
<gene>
    <name evidence="8" type="ORF">G5V65_01030</name>
</gene>
<dbReference type="Gene3D" id="6.10.340.10">
    <property type="match status" value="1"/>
</dbReference>
<dbReference type="PANTHER" id="PTHR43531:SF11">
    <property type="entry name" value="METHYL-ACCEPTING CHEMOTAXIS PROTEIN 3"/>
    <property type="match status" value="1"/>
</dbReference>
<dbReference type="Gene3D" id="1.10.287.950">
    <property type="entry name" value="Methyl-accepting chemotaxis protein"/>
    <property type="match status" value="1"/>
</dbReference>
<comment type="caution">
    <text evidence="8">The sequence shown here is derived from an EMBL/GenBank/DDBJ whole genome shotgun (WGS) entry which is preliminary data.</text>
</comment>
<dbReference type="InterPro" id="IPR004089">
    <property type="entry name" value="MCPsignal_dom"/>
</dbReference>
<dbReference type="SMART" id="SM00283">
    <property type="entry name" value="MA"/>
    <property type="match status" value="1"/>
</dbReference>
<keyword evidence="4" id="KW-0807">Transducer</keyword>
<evidence type="ECO:0000259" key="7">
    <source>
        <dbReference type="PROSITE" id="PS50885"/>
    </source>
</evidence>
<dbReference type="InterPro" id="IPR051310">
    <property type="entry name" value="MCP_chemotaxis"/>
</dbReference>
<evidence type="ECO:0000313" key="9">
    <source>
        <dbReference type="Proteomes" id="UP000474758"/>
    </source>
</evidence>
<dbReference type="InterPro" id="IPR029151">
    <property type="entry name" value="Sensor-like_sf"/>
</dbReference>
<organism evidence="8 9">
    <name type="scientific">Paragemmobacter kunshanensis</name>
    <dbReference type="NCBI Taxonomy" id="2583234"/>
    <lineage>
        <taxon>Bacteria</taxon>
        <taxon>Pseudomonadati</taxon>
        <taxon>Pseudomonadota</taxon>
        <taxon>Alphaproteobacteria</taxon>
        <taxon>Rhodobacterales</taxon>
        <taxon>Paracoccaceae</taxon>
        <taxon>Paragemmobacter</taxon>
    </lineage>
</organism>
<evidence type="ECO:0000256" key="4">
    <source>
        <dbReference type="PROSITE-ProRule" id="PRU00284"/>
    </source>
</evidence>
<dbReference type="Pfam" id="PF00672">
    <property type="entry name" value="HAMP"/>
    <property type="match status" value="1"/>
</dbReference>
<evidence type="ECO:0000313" key="8">
    <source>
        <dbReference type="EMBL" id="NGQ89462.1"/>
    </source>
</evidence>
<dbReference type="InterPro" id="IPR033462">
    <property type="entry name" value="Cache_3-Cache_2"/>
</dbReference>
<dbReference type="PRINTS" id="PR00260">
    <property type="entry name" value="CHEMTRNSDUCR"/>
</dbReference>
<dbReference type="Pfam" id="PF17201">
    <property type="entry name" value="Cache_3-Cache_2"/>
    <property type="match status" value="1"/>
</dbReference>
<comment type="subcellular location">
    <subcellularLocation>
        <location evidence="1">Membrane</location>
    </subcellularLocation>
</comment>
<dbReference type="EMBL" id="JAALFE010000001">
    <property type="protein sequence ID" value="NGQ89462.1"/>
    <property type="molecule type" value="Genomic_DNA"/>
</dbReference>
<accession>A0A6M1TU71</accession>